<sequence length="350" mass="40278">MFLLISGLGFSQQQNVKITDLPPRSEDFVFPFVSYPQNPKAAEKINRYLQVDQLEYIPGSAGNPSERVSSGKTSYSNYVYFYNWEKLPAPENILSIALDGEASGAYPEGFEIWKNFDLRTGNLINAKDLFQPDAVKTIEGMIRKKVRKEIDDFLKDLKSQKDSSKEMKDQMAIYEDCFTDYTLGSIQYYFTKDKIKFIAERCSNHAMRALDELDTHEVDFTYKELEKYWSLYAKNIWSGARQTDQTGFSNKLYHGRIDGKYPVTVLMGNVNEDGSFSAKYWYDKNKKIIGWHGKIKGSHISLVESSEYSEEANQWMVTALIEADLKGNKITGTWQDQKTGKNLKLELEEL</sequence>
<evidence type="ECO:0000313" key="2">
    <source>
        <dbReference type="Proteomes" id="UP000321863"/>
    </source>
</evidence>
<dbReference type="EMBL" id="BJYJ01000006">
    <property type="protein sequence ID" value="GEN75962.1"/>
    <property type="molecule type" value="Genomic_DNA"/>
</dbReference>
<dbReference type="Proteomes" id="UP000321863">
    <property type="component" value="Unassembled WGS sequence"/>
</dbReference>
<dbReference type="AlphaFoldDB" id="A0A511YL83"/>
<evidence type="ECO:0000313" key="1">
    <source>
        <dbReference type="EMBL" id="GEN75962.1"/>
    </source>
</evidence>
<reference evidence="1 2" key="1">
    <citation type="submission" date="2019-07" db="EMBL/GenBank/DDBJ databases">
        <title>Whole genome shotgun sequence of Chryseobacterium hagamense NBRC 105253.</title>
        <authorList>
            <person name="Hosoyama A."/>
            <person name="Uohara A."/>
            <person name="Ohji S."/>
            <person name="Ichikawa N."/>
        </authorList>
    </citation>
    <scope>NUCLEOTIDE SEQUENCE [LARGE SCALE GENOMIC DNA]</scope>
    <source>
        <strain evidence="1 2">NBRC 105253</strain>
    </source>
</reference>
<comment type="caution">
    <text evidence="1">The sequence shown here is derived from an EMBL/GenBank/DDBJ whole genome shotgun (WGS) entry which is preliminary data.</text>
</comment>
<proteinExistence type="predicted"/>
<keyword evidence="2" id="KW-1185">Reference proteome</keyword>
<accession>A0A511YL83</accession>
<organism evidence="1 2">
    <name type="scientific">Chryseobacterium hagamense</name>
    <dbReference type="NCBI Taxonomy" id="395935"/>
    <lineage>
        <taxon>Bacteria</taxon>
        <taxon>Pseudomonadati</taxon>
        <taxon>Bacteroidota</taxon>
        <taxon>Flavobacteriia</taxon>
        <taxon>Flavobacteriales</taxon>
        <taxon>Weeksellaceae</taxon>
        <taxon>Chryseobacterium group</taxon>
        <taxon>Chryseobacterium</taxon>
    </lineage>
</organism>
<gene>
    <name evidence="1" type="ORF">CHA01nite_17020</name>
</gene>
<protein>
    <submittedName>
        <fullName evidence="1">Uncharacterized protein</fullName>
    </submittedName>
</protein>
<name>A0A511YL83_9FLAO</name>